<dbReference type="Proteomes" id="UP000326907">
    <property type="component" value="Unassembled WGS sequence"/>
</dbReference>
<organism evidence="3 4">
    <name type="scientific">Streptomyces arboris</name>
    <dbReference type="NCBI Taxonomy" id="2600619"/>
    <lineage>
        <taxon>Bacteria</taxon>
        <taxon>Bacillati</taxon>
        <taxon>Actinomycetota</taxon>
        <taxon>Actinomycetes</taxon>
        <taxon>Kitasatosporales</taxon>
        <taxon>Streptomycetaceae</taxon>
        <taxon>Streptomyces</taxon>
    </lineage>
</organism>
<keyword evidence="4" id="KW-1185">Reference proteome</keyword>
<feature type="region of interest" description="Disordered" evidence="1">
    <location>
        <begin position="51"/>
        <end position="73"/>
    </location>
</feature>
<accession>A0A5N5EKG3</accession>
<feature type="transmembrane region" description="Helical" evidence="2">
    <location>
        <begin position="21"/>
        <end position="40"/>
    </location>
</feature>
<dbReference type="RefSeq" id="WP_151510959.1">
    <property type="nucleotide sequence ID" value="NZ_JBMVCA010000004.1"/>
</dbReference>
<protein>
    <submittedName>
        <fullName evidence="3">Uncharacterized protein</fullName>
    </submittedName>
</protein>
<sequence>MDTEEATTAAETPPAADGSRWFYGCWIAAIALLALFALAAHAVTEFEKSLDGDGQMEQPGRSGSAYQPLGPGTTARYEDGLRVTVSAPEAHDDGTYSLTVTYKNGTDEGLALDGDSYPASLAVRAGEAHDEYATVYTVRQLDGAKSAAALAQPLPEDDERTVPLRLKPSRKGIPVTVEVSTPTPGSRETAHFQLTLG</sequence>
<keyword evidence="2" id="KW-1133">Transmembrane helix</keyword>
<evidence type="ECO:0000313" key="4">
    <source>
        <dbReference type="Proteomes" id="UP000326907"/>
    </source>
</evidence>
<evidence type="ECO:0000313" key="3">
    <source>
        <dbReference type="EMBL" id="KAB2591356.1"/>
    </source>
</evidence>
<evidence type="ECO:0000256" key="1">
    <source>
        <dbReference type="SAM" id="MobiDB-lite"/>
    </source>
</evidence>
<gene>
    <name evidence="3" type="ORF">F5983_16255</name>
</gene>
<keyword evidence="2" id="KW-0472">Membrane</keyword>
<keyword evidence="2" id="KW-0812">Transmembrane</keyword>
<name>A0A5N5EKG3_9ACTN</name>
<dbReference type="EMBL" id="VYUA01000013">
    <property type="protein sequence ID" value="KAB2591356.1"/>
    <property type="molecule type" value="Genomic_DNA"/>
</dbReference>
<reference evidence="3 4" key="1">
    <citation type="submission" date="2019-09" db="EMBL/GenBank/DDBJ databases">
        <authorList>
            <person name="Liu P."/>
        </authorList>
    </citation>
    <scope>NUCLEOTIDE SEQUENCE [LARGE SCALE GENOMIC DNA]</scope>
    <source>
        <strain evidence="3 4">TRM68085</strain>
    </source>
</reference>
<evidence type="ECO:0000256" key="2">
    <source>
        <dbReference type="SAM" id="Phobius"/>
    </source>
</evidence>
<proteinExistence type="predicted"/>
<comment type="caution">
    <text evidence="3">The sequence shown here is derived from an EMBL/GenBank/DDBJ whole genome shotgun (WGS) entry which is preliminary data.</text>
</comment>
<dbReference type="AlphaFoldDB" id="A0A5N5EKG3"/>